<feature type="compositionally biased region" description="Polar residues" evidence="6">
    <location>
        <begin position="449"/>
        <end position="465"/>
    </location>
</feature>
<organism evidence="8 9">
    <name type="scientific">Ancylostoma ceylanicum</name>
    <dbReference type="NCBI Taxonomy" id="53326"/>
    <lineage>
        <taxon>Eukaryota</taxon>
        <taxon>Metazoa</taxon>
        <taxon>Ecdysozoa</taxon>
        <taxon>Nematoda</taxon>
        <taxon>Chromadorea</taxon>
        <taxon>Rhabditida</taxon>
        <taxon>Rhabditina</taxon>
        <taxon>Rhabditomorpha</taxon>
        <taxon>Strongyloidea</taxon>
        <taxon>Ancylostomatidae</taxon>
        <taxon>Ancylostomatinae</taxon>
        <taxon>Ancylostoma</taxon>
    </lineage>
</organism>
<dbReference type="Pfam" id="PF01412">
    <property type="entry name" value="ArfGap"/>
    <property type="match status" value="1"/>
</dbReference>
<dbReference type="PROSITE" id="PS00518">
    <property type="entry name" value="ZF_RING_1"/>
    <property type="match status" value="1"/>
</dbReference>
<evidence type="ECO:0000256" key="5">
    <source>
        <dbReference type="PROSITE-ProRule" id="PRU00288"/>
    </source>
</evidence>
<dbReference type="EMBL" id="KE124852">
    <property type="protein sequence ID" value="EPB76866.1"/>
    <property type="molecule type" value="Genomic_DNA"/>
</dbReference>
<evidence type="ECO:0000256" key="6">
    <source>
        <dbReference type="SAM" id="MobiDB-lite"/>
    </source>
</evidence>
<keyword evidence="9" id="KW-1185">Reference proteome</keyword>
<dbReference type="GO" id="GO:0032012">
    <property type="term" value="P:regulation of ARF protein signal transduction"/>
    <property type="evidence" value="ECO:0007669"/>
    <property type="project" value="TreeGrafter"/>
</dbReference>
<evidence type="ECO:0000256" key="2">
    <source>
        <dbReference type="ARBA" id="ARBA00022723"/>
    </source>
</evidence>
<keyword evidence="1" id="KW-0343">GTPase activation</keyword>
<feature type="region of interest" description="Disordered" evidence="6">
    <location>
        <begin position="311"/>
        <end position="337"/>
    </location>
</feature>
<evidence type="ECO:0000256" key="1">
    <source>
        <dbReference type="ARBA" id="ARBA00022468"/>
    </source>
</evidence>
<dbReference type="GO" id="GO:0005096">
    <property type="term" value="F:GTPase activator activity"/>
    <property type="evidence" value="ECO:0007669"/>
    <property type="project" value="UniProtKB-KW"/>
</dbReference>
<proteinExistence type="predicted"/>
<dbReference type="SUPFAM" id="SSF57863">
    <property type="entry name" value="ArfGap/RecO-like zinc finger"/>
    <property type="match status" value="1"/>
</dbReference>
<keyword evidence="2" id="KW-0479">Metal-binding</keyword>
<keyword evidence="3 5" id="KW-0863">Zinc-finger</keyword>
<dbReference type="GO" id="GO:0000139">
    <property type="term" value="C:Golgi membrane"/>
    <property type="evidence" value="ECO:0007669"/>
    <property type="project" value="TreeGrafter"/>
</dbReference>
<dbReference type="Gene3D" id="1.10.220.150">
    <property type="entry name" value="Arf GTPase activating protein"/>
    <property type="match status" value="1"/>
</dbReference>
<dbReference type="PRINTS" id="PR00405">
    <property type="entry name" value="REVINTRACTNG"/>
</dbReference>
<name>A0A0D6M3G2_9BILA</name>
<reference evidence="8 9" key="1">
    <citation type="submission" date="2013-05" db="EMBL/GenBank/DDBJ databases">
        <title>Draft genome of the parasitic nematode Anyclostoma ceylanicum.</title>
        <authorList>
            <person name="Mitreva M."/>
        </authorList>
    </citation>
    <scope>NUCLEOTIDE SEQUENCE [LARGE SCALE GENOMIC DNA]</scope>
</reference>
<dbReference type="PANTHER" id="PTHR46395">
    <property type="entry name" value="ADP-RIBOSYLATION FACTOR GTPASE-ACTIVATING PROTEIN 1"/>
    <property type="match status" value="1"/>
</dbReference>
<evidence type="ECO:0000313" key="9">
    <source>
        <dbReference type="Proteomes" id="UP000054495"/>
    </source>
</evidence>
<evidence type="ECO:0000256" key="3">
    <source>
        <dbReference type="ARBA" id="ARBA00022771"/>
    </source>
</evidence>
<dbReference type="Proteomes" id="UP000054495">
    <property type="component" value="Unassembled WGS sequence"/>
</dbReference>
<accession>A0A0D6M3G2</accession>
<dbReference type="InterPro" id="IPR017907">
    <property type="entry name" value="Znf_RING_CS"/>
</dbReference>
<feature type="region of interest" description="Disordered" evidence="6">
    <location>
        <begin position="439"/>
        <end position="465"/>
    </location>
</feature>
<protein>
    <submittedName>
        <fullName evidence="8">Putative GTP-ase activating protein</fullName>
    </submittedName>
</protein>
<feature type="compositionally biased region" description="Low complexity" evidence="6">
    <location>
        <begin position="509"/>
        <end position="527"/>
    </location>
</feature>
<dbReference type="AlphaFoldDB" id="A0A0D6M3G2"/>
<gene>
    <name evidence="8" type="ORF">ANCCEY_04078</name>
</gene>
<dbReference type="SMART" id="SM00105">
    <property type="entry name" value="ArfGap"/>
    <property type="match status" value="1"/>
</dbReference>
<dbReference type="InterPro" id="IPR037278">
    <property type="entry name" value="ARFGAP/RecO"/>
</dbReference>
<sequence>MTDFMHCNCCYVLPSAQTAPKYFLTNCYHLLCQACLQKATALKRKYDFQQMLVNSLLGHLKKQRDGRAQRMGKNRGNKNERSRIKEPLEIFDPQVANTALMCLMILVFELRYGFRFGRDSVYDSTIDKIFADAENSRKRWMLKTLMQRSSVVLHHCRVLLRCGANNPQWVSVSYGIWICLDCSGLHRGLGVHLSFVRSVTMDKWKDIELAKMRVGGNQKFREFLESQPDYREDWSLHDKYNSRAAALFRDKVATEAEGREWSVATSSARNYVPSTLSAGNRLGSDMSRGSSTSLGSYYGGNTVAYSDGGGYNTSNAGQSDDRYRGFGNTVDPPAGQQDDLLSGAMSSLSMVVIVASRKHVKMLSVIFKGWSMLSKGASQAAAIAKDVSIQATQKASELSAQNSGLLSGVASKATEIGQKSWGGISQFVKSPSLQGLGNILPKTGYEEMSTPTEQSSCTSMNSKSNYDSSGNFNSFDKPSGHAGDAFFSLAETGVERKKSATQEKKKSLKSPPSSSTSPPLEEPVTTEDSTITQFEASFSKPRPAAAEASLSKPRPTAATKPKKAAQPAKDWDDDAWAILNS</sequence>
<feature type="compositionally biased region" description="Basic and acidic residues" evidence="6">
    <location>
        <begin position="494"/>
        <end position="505"/>
    </location>
</feature>
<feature type="region of interest" description="Disordered" evidence="6">
    <location>
        <begin position="494"/>
        <end position="581"/>
    </location>
</feature>
<feature type="domain" description="Arf-GAP" evidence="7">
    <location>
        <begin position="139"/>
        <end position="261"/>
    </location>
</feature>
<feature type="compositionally biased region" description="Low complexity" evidence="6">
    <location>
        <begin position="552"/>
        <end position="568"/>
    </location>
</feature>
<dbReference type="InterPro" id="IPR001164">
    <property type="entry name" value="ArfGAP_dom"/>
</dbReference>
<evidence type="ECO:0000313" key="8">
    <source>
        <dbReference type="EMBL" id="EPB76866.1"/>
    </source>
</evidence>
<dbReference type="CDD" id="cd08830">
    <property type="entry name" value="ArfGap_ArfGap1"/>
    <property type="match status" value="1"/>
</dbReference>
<dbReference type="InterPro" id="IPR038508">
    <property type="entry name" value="ArfGAP_dom_sf"/>
</dbReference>
<evidence type="ECO:0000259" key="7">
    <source>
        <dbReference type="PROSITE" id="PS50115"/>
    </source>
</evidence>
<evidence type="ECO:0000256" key="4">
    <source>
        <dbReference type="ARBA" id="ARBA00022833"/>
    </source>
</evidence>
<dbReference type="GO" id="GO:0008270">
    <property type="term" value="F:zinc ion binding"/>
    <property type="evidence" value="ECO:0007669"/>
    <property type="project" value="UniProtKB-KW"/>
</dbReference>
<keyword evidence="4" id="KW-0862">Zinc</keyword>
<dbReference type="PROSITE" id="PS50115">
    <property type="entry name" value="ARFGAP"/>
    <property type="match status" value="1"/>
</dbReference>
<dbReference type="GO" id="GO:0030100">
    <property type="term" value="P:regulation of endocytosis"/>
    <property type="evidence" value="ECO:0007669"/>
    <property type="project" value="TreeGrafter"/>
</dbReference>
<dbReference type="PANTHER" id="PTHR46395:SF1">
    <property type="entry name" value="ADP-RIBOSYLATION FACTOR GTPASE-ACTIVATING PROTEIN 1"/>
    <property type="match status" value="1"/>
</dbReference>